<comment type="caution">
    <text evidence="2">The sequence shown here is derived from an EMBL/GenBank/DDBJ whole genome shotgun (WGS) entry which is preliminary data.</text>
</comment>
<dbReference type="GO" id="GO:0003676">
    <property type="term" value="F:nucleic acid binding"/>
    <property type="evidence" value="ECO:0007669"/>
    <property type="project" value="InterPro"/>
</dbReference>
<feature type="compositionally biased region" description="Low complexity" evidence="1">
    <location>
        <begin position="395"/>
        <end position="407"/>
    </location>
</feature>
<keyword evidence="2" id="KW-0695">RNA-directed DNA polymerase</keyword>
<sequence>MRMDGYGFVVTKKRNWIVEGVSPYGRIVDSYIARKPSKVGKRFGFVRFIGVLNEEKFARSLADIWIGNHHIYAAVARFQRSHSQKDVQKQDSEHKKVNRKVGTSQPNFPNSRVNHLRRSYASMVHGDLSSTNRQPVEKKTLKLNDPDEGFSNVKAHHVGGFWTWLEFQTSDACLTFKTNDNLKWMFASIIPVQSNFVIDERSIWIDINGLPLCAVCIATKYKKFIDEEVSVEINGEPFTVYVRELSNWSTKIEEENESEYGSSDNDQVENIPLSDESCRQEEYDNAIISEHEDDMGTKDDTTNVNQHEHVATHDLTDLQEHVAVVDKNTVNHQEYVVTHDQNNEENQKHEASNGDAVQSDTSCPPDVDDDKNNVEMLKSEEAVERKDKIKVENETTSSASAAPAPTAAASALVVVVVVVSE</sequence>
<dbReference type="EMBL" id="BKCJ010008469">
    <property type="protein sequence ID" value="GEU82386.1"/>
    <property type="molecule type" value="Genomic_DNA"/>
</dbReference>
<protein>
    <submittedName>
        <fullName evidence="2">RNA-directed DNA polymerase, eukaryota</fullName>
    </submittedName>
</protein>
<keyword evidence="2" id="KW-0548">Nucleotidyltransferase</keyword>
<keyword evidence="2" id="KW-0808">Transferase</keyword>
<proteinExistence type="predicted"/>
<evidence type="ECO:0000256" key="1">
    <source>
        <dbReference type="SAM" id="MobiDB-lite"/>
    </source>
</evidence>
<organism evidence="2">
    <name type="scientific">Tanacetum cinerariifolium</name>
    <name type="common">Dalmatian daisy</name>
    <name type="synonym">Chrysanthemum cinerariifolium</name>
    <dbReference type="NCBI Taxonomy" id="118510"/>
    <lineage>
        <taxon>Eukaryota</taxon>
        <taxon>Viridiplantae</taxon>
        <taxon>Streptophyta</taxon>
        <taxon>Embryophyta</taxon>
        <taxon>Tracheophyta</taxon>
        <taxon>Spermatophyta</taxon>
        <taxon>Magnoliopsida</taxon>
        <taxon>eudicotyledons</taxon>
        <taxon>Gunneridae</taxon>
        <taxon>Pentapetalae</taxon>
        <taxon>asterids</taxon>
        <taxon>campanulids</taxon>
        <taxon>Asterales</taxon>
        <taxon>Asteraceae</taxon>
        <taxon>Asteroideae</taxon>
        <taxon>Anthemideae</taxon>
        <taxon>Anthemidinae</taxon>
        <taxon>Tanacetum</taxon>
    </lineage>
</organism>
<gene>
    <name evidence="2" type="ORF">Tci_054364</name>
</gene>
<feature type="compositionally biased region" description="Basic and acidic residues" evidence="1">
    <location>
        <begin position="341"/>
        <end position="352"/>
    </location>
</feature>
<feature type="region of interest" description="Disordered" evidence="1">
    <location>
        <begin position="341"/>
        <end position="407"/>
    </location>
</feature>
<feature type="compositionally biased region" description="Basic and acidic residues" evidence="1">
    <location>
        <begin position="370"/>
        <end position="393"/>
    </location>
</feature>
<feature type="compositionally biased region" description="Basic and acidic residues" evidence="1">
    <location>
        <begin position="83"/>
        <end position="95"/>
    </location>
</feature>
<feature type="compositionally biased region" description="Polar residues" evidence="1">
    <location>
        <begin position="101"/>
        <end position="111"/>
    </location>
</feature>
<dbReference type="GO" id="GO:0003964">
    <property type="term" value="F:RNA-directed DNA polymerase activity"/>
    <property type="evidence" value="ECO:0007669"/>
    <property type="project" value="UniProtKB-KW"/>
</dbReference>
<dbReference type="InterPro" id="IPR035979">
    <property type="entry name" value="RBD_domain_sf"/>
</dbReference>
<dbReference type="AlphaFoldDB" id="A0A6L2N859"/>
<feature type="region of interest" description="Disordered" evidence="1">
    <location>
        <begin position="83"/>
        <end position="111"/>
    </location>
</feature>
<dbReference type="SUPFAM" id="SSF54928">
    <property type="entry name" value="RNA-binding domain, RBD"/>
    <property type="match status" value="1"/>
</dbReference>
<name>A0A6L2N859_TANCI</name>
<accession>A0A6L2N859</accession>
<reference evidence="2" key="1">
    <citation type="journal article" date="2019" name="Sci. Rep.">
        <title>Draft genome of Tanacetum cinerariifolium, the natural source of mosquito coil.</title>
        <authorList>
            <person name="Yamashiro T."/>
            <person name="Shiraishi A."/>
            <person name="Satake H."/>
            <person name="Nakayama K."/>
        </authorList>
    </citation>
    <scope>NUCLEOTIDE SEQUENCE</scope>
</reference>
<evidence type="ECO:0000313" key="2">
    <source>
        <dbReference type="EMBL" id="GEU82386.1"/>
    </source>
</evidence>